<dbReference type="EMBL" id="CACVAY010000123">
    <property type="protein sequence ID" value="CAA6824883.1"/>
    <property type="molecule type" value="Genomic_DNA"/>
</dbReference>
<dbReference type="AlphaFoldDB" id="A0A6S6U7Z4"/>
<dbReference type="SUPFAM" id="SSF47240">
    <property type="entry name" value="Ferritin-like"/>
    <property type="match status" value="1"/>
</dbReference>
<accession>A0A6S6U7Z4</accession>
<protein>
    <submittedName>
        <fullName evidence="1">p-aminobenzoate N-oxygenase AurF family protein</fullName>
    </submittedName>
</protein>
<feature type="non-terminal residue" evidence="1">
    <location>
        <position position="266"/>
    </location>
</feature>
<dbReference type="InterPro" id="IPR025859">
    <property type="entry name" value="AurF/CmlI"/>
</dbReference>
<gene>
    <name evidence="1" type="ORF">HELGO_WM23330</name>
</gene>
<name>A0A6S6U7Z4_9GAMM</name>
<reference evidence="1" key="1">
    <citation type="submission" date="2020-01" db="EMBL/GenBank/DDBJ databases">
        <authorList>
            <person name="Meier V. D."/>
            <person name="Meier V D."/>
        </authorList>
    </citation>
    <scope>NUCLEOTIDE SEQUENCE</scope>
    <source>
        <strain evidence="1">HLG_WM_MAG_07</strain>
    </source>
</reference>
<proteinExistence type="predicted"/>
<dbReference type="InterPro" id="IPR009078">
    <property type="entry name" value="Ferritin-like_SF"/>
</dbReference>
<dbReference type="InterPro" id="IPR012348">
    <property type="entry name" value="RNR-like"/>
</dbReference>
<evidence type="ECO:0000313" key="1">
    <source>
        <dbReference type="EMBL" id="CAA6824883.1"/>
    </source>
</evidence>
<organism evidence="1">
    <name type="scientific">uncultured Thiotrichaceae bacterium</name>
    <dbReference type="NCBI Taxonomy" id="298394"/>
    <lineage>
        <taxon>Bacteria</taxon>
        <taxon>Pseudomonadati</taxon>
        <taxon>Pseudomonadota</taxon>
        <taxon>Gammaproteobacteria</taxon>
        <taxon>Thiotrichales</taxon>
        <taxon>Thiotrichaceae</taxon>
        <taxon>environmental samples</taxon>
    </lineage>
</organism>
<dbReference type="GO" id="GO:0016491">
    <property type="term" value="F:oxidoreductase activity"/>
    <property type="evidence" value="ECO:0007669"/>
    <property type="project" value="InterPro"/>
</dbReference>
<sequence length="266" mass="30674">MTSTAVLDSIPTHTESIYRSAFSTWDRKASVRSFPSSNDDNLKQYSGYWMPLTDDSILNHPMVSDEIKQKLSAYLLIGNLDFTYSLEQCLIAQVSANLAAGKLLSQLPQAVKIDALRVQCDEAYHAIQAYNLTEGVRHAADIKAPMKLDSHFLRFVDHSTDGRIPLPEDLIRFCAVAVSEILITKSLRDDWRDISLPKEIRSFFREHHKDEARHMAYYTWLLEQLWQVWPSPTREIMATLWPQFVDAYLDSEIYIARDALQHFEFS</sequence>
<dbReference type="Gene3D" id="1.10.620.20">
    <property type="entry name" value="Ribonucleotide Reductase, subunit A"/>
    <property type="match status" value="1"/>
</dbReference>
<dbReference type="Pfam" id="PF11583">
    <property type="entry name" value="AurF"/>
    <property type="match status" value="1"/>
</dbReference>